<comment type="caution">
    <text evidence="7">The sequence shown here is derived from an EMBL/GenBank/DDBJ whole genome shotgun (WGS) entry which is preliminary data.</text>
</comment>
<dbReference type="InterPro" id="IPR017871">
    <property type="entry name" value="ABC_transporter-like_CS"/>
</dbReference>
<evidence type="ECO:0000256" key="1">
    <source>
        <dbReference type="ARBA" id="ARBA00005417"/>
    </source>
</evidence>
<name>A0A948RZ43_UNCEI</name>
<dbReference type="PROSITE" id="PS00211">
    <property type="entry name" value="ABC_TRANSPORTER_1"/>
    <property type="match status" value="1"/>
</dbReference>
<evidence type="ECO:0000256" key="3">
    <source>
        <dbReference type="ARBA" id="ARBA00022741"/>
    </source>
</evidence>
<evidence type="ECO:0000256" key="2">
    <source>
        <dbReference type="ARBA" id="ARBA00022448"/>
    </source>
</evidence>
<dbReference type="InterPro" id="IPR052156">
    <property type="entry name" value="BCAA_Transport_ATP-bd_LivF"/>
</dbReference>
<dbReference type="InterPro" id="IPR003593">
    <property type="entry name" value="AAA+_ATPase"/>
</dbReference>
<reference evidence="7" key="1">
    <citation type="submission" date="2021-05" db="EMBL/GenBank/DDBJ databases">
        <title>Energy efficiency and biological interactions define the core microbiome of deep oligotrophic groundwater.</title>
        <authorList>
            <person name="Mehrshad M."/>
            <person name="Lopez-Fernandez M."/>
            <person name="Bell E."/>
            <person name="Bernier-Latmani R."/>
            <person name="Bertilsson S."/>
            <person name="Dopson M."/>
        </authorList>
    </citation>
    <scope>NUCLEOTIDE SEQUENCE</scope>
    <source>
        <strain evidence="7">Modern_marine.mb.64</strain>
    </source>
</reference>
<feature type="domain" description="ABC transporter" evidence="6">
    <location>
        <begin position="9"/>
        <end position="241"/>
    </location>
</feature>
<dbReference type="InterPro" id="IPR003439">
    <property type="entry name" value="ABC_transporter-like_ATP-bd"/>
</dbReference>
<evidence type="ECO:0000313" key="7">
    <source>
        <dbReference type="EMBL" id="MBU2690889.1"/>
    </source>
</evidence>
<dbReference type="GO" id="GO:0016887">
    <property type="term" value="F:ATP hydrolysis activity"/>
    <property type="evidence" value="ECO:0007669"/>
    <property type="project" value="InterPro"/>
</dbReference>
<dbReference type="PROSITE" id="PS50893">
    <property type="entry name" value="ABC_TRANSPORTER_2"/>
    <property type="match status" value="1"/>
</dbReference>
<evidence type="ECO:0000256" key="5">
    <source>
        <dbReference type="ARBA" id="ARBA00022970"/>
    </source>
</evidence>
<dbReference type="GO" id="GO:0015807">
    <property type="term" value="P:L-amino acid transport"/>
    <property type="evidence" value="ECO:0007669"/>
    <property type="project" value="TreeGrafter"/>
</dbReference>
<evidence type="ECO:0000256" key="4">
    <source>
        <dbReference type="ARBA" id="ARBA00022840"/>
    </source>
</evidence>
<dbReference type="GO" id="GO:0015658">
    <property type="term" value="F:branched-chain amino acid transmembrane transporter activity"/>
    <property type="evidence" value="ECO:0007669"/>
    <property type="project" value="TreeGrafter"/>
</dbReference>
<dbReference type="PANTHER" id="PTHR43820">
    <property type="entry name" value="HIGH-AFFINITY BRANCHED-CHAIN AMINO ACID TRANSPORT ATP-BINDING PROTEIN LIVF"/>
    <property type="match status" value="1"/>
</dbReference>
<dbReference type="Pfam" id="PF00005">
    <property type="entry name" value="ABC_tran"/>
    <property type="match status" value="1"/>
</dbReference>
<protein>
    <submittedName>
        <fullName evidence="7">ABC transporter ATP-binding protein</fullName>
    </submittedName>
</protein>
<comment type="similarity">
    <text evidence="1">Belongs to the ABC transporter superfamily.</text>
</comment>
<accession>A0A948RZ43</accession>
<organism evidence="7 8">
    <name type="scientific">Eiseniibacteriota bacterium</name>
    <dbReference type="NCBI Taxonomy" id="2212470"/>
    <lineage>
        <taxon>Bacteria</taxon>
        <taxon>Candidatus Eiseniibacteriota</taxon>
    </lineage>
</organism>
<dbReference type="EMBL" id="JAHJDP010000040">
    <property type="protein sequence ID" value="MBU2690889.1"/>
    <property type="molecule type" value="Genomic_DNA"/>
</dbReference>
<keyword evidence="2" id="KW-0813">Transport</keyword>
<dbReference type="AlphaFoldDB" id="A0A948RZ43"/>
<dbReference type="Gene3D" id="3.40.50.300">
    <property type="entry name" value="P-loop containing nucleotide triphosphate hydrolases"/>
    <property type="match status" value="1"/>
</dbReference>
<keyword evidence="5" id="KW-0029">Amino-acid transport</keyword>
<dbReference type="Proteomes" id="UP000777784">
    <property type="component" value="Unassembled WGS sequence"/>
</dbReference>
<keyword evidence="4 7" id="KW-0067">ATP-binding</keyword>
<dbReference type="SUPFAM" id="SSF52540">
    <property type="entry name" value="P-loop containing nucleoside triphosphate hydrolases"/>
    <property type="match status" value="1"/>
</dbReference>
<dbReference type="GO" id="GO:0005524">
    <property type="term" value="F:ATP binding"/>
    <property type="evidence" value="ECO:0007669"/>
    <property type="project" value="UniProtKB-KW"/>
</dbReference>
<dbReference type="CDD" id="cd03224">
    <property type="entry name" value="ABC_TM1139_LivF_branched"/>
    <property type="match status" value="1"/>
</dbReference>
<proteinExistence type="inferred from homology"/>
<sequence length="241" mass="26176">MNKGGTALLKTQALVAGYGKKQVLNGVDLEVNSGSIVALIGHNGAGKSTLLKAVFGMLPVWTGAVIYDGRKLNSAKPRDLLRGGMAYIVQGNRVFTDLSVHENLDVGSMILPNRASRREGIERALIAFPVLRERLKQQAGTLSGGEKQMLALANAMVLSPRLLLLDEPSLGLSPNMITEALGRIKQLNRDEGISILIVEQKVREVLNICHWVYCLKLGEVTYGGPPTALKNDPDKLRRVFL</sequence>
<keyword evidence="3" id="KW-0547">Nucleotide-binding</keyword>
<dbReference type="PANTHER" id="PTHR43820:SF4">
    <property type="entry name" value="HIGH-AFFINITY BRANCHED-CHAIN AMINO ACID TRANSPORT ATP-BINDING PROTEIN LIVF"/>
    <property type="match status" value="1"/>
</dbReference>
<evidence type="ECO:0000313" key="8">
    <source>
        <dbReference type="Proteomes" id="UP000777784"/>
    </source>
</evidence>
<dbReference type="InterPro" id="IPR027417">
    <property type="entry name" value="P-loop_NTPase"/>
</dbReference>
<evidence type="ECO:0000259" key="6">
    <source>
        <dbReference type="PROSITE" id="PS50893"/>
    </source>
</evidence>
<dbReference type="SMART" id="SM00382">
    <property type="entry name" value="AAA"/>
    <property type="match status" value="1"/>
</dbReference>
<gene>
    <name evidence="7" type="ORF">KJ970_08150</name>
</gene>